<feature type="domain" description="Putative regulatory protein FmdB zinc ribbon" evidence="2">
    <location>
        <begin position="1"/>
        <end position="41"/>
    </location>
</feature>
<dbReference type="AlphaFoldDB" id="A0A6J7ARP4"/>
<evidence type="ECO:0000259" key="2">
    <source>
        <dbReference type="SMART" id="SM00834"/>
    </source>
</evidence>
<proteinExistence type="predicted"/>
<protein>
    <submittedName>
        <fullName evidence="3">Unannotated protein</fullName>
    </submittedName>
</protein>
<gene>
    <name evidence="3" type="ORF">UFOPK3204_01683</name>
</gene>
<feature type="region of interest" description="Disordered" evidence="1">
    <location>
        <begin position="57"/>
        <end position="96"/>
    </location>
</feature>
<reference evidence="3" key="1">
    <citation type="submission" date="2020-05" db="EMBL/GenBank/DDBJ databases">
        <authorList>
            <person name="Chiriac C."/>
            <person name="Salcher M."/>
            <person name="Ghai R."/>
            <person name="Kavagutti S V."/>
        </authorList>
    </citation>
    <scope>NUCLEOTIDE SEQUENCE</scope>
</reference>
<evidence type="ECO:0000313" key="3">
    <source>
        <dbReference type="EMBL" id="CAB4835118.1"/>
    </source>
</evidence>
<evidence type="ECO:0000256" key="1">
    <source>
        <dbReference type="SAM" id="MobiDB-lite"/>
    </source>
</evidence>
<dbReference type="SMART" id="SM00834">
    <property type="entry name" value="CxxC_CXXC_SSSS"/>
    <property type="match status" value="1"/>
</dbReference>
<feature type="compositionally biased region" description="Basic and acidic residues" evidence="1">
    <location>
        <begin position="57"/>
        <end position="67"/>
    </location>
</feature>
<accession>A0A6J7ARP4</accession>
<sequence length="96" mass="10798">MVTYQYNCELDGPTEIDRPMGEATQTTECPVCHQQAQRVFSMPLVSAVDQKRMKLIDSTKATSDRPEVVTSIPNDGRRKTQPMAPNNPLLQKLPRP</sequence>
<organism evidence="3">
    <name type="scientific">freshwater metagenome</name>
    <dbReference type="NCBI Taxonomy" id="449393"/>
    <lineage>
        <taxon>unclassified sequences</taxon>
        <taxon>metagenomes</taxon>
        <taxon>ecological metagenomes</taxon>
    </lineage>
</organism>
<name>A0A6J7ARP4_9ZZZZ</name>
<dbReference type="InterPro" id="IPR013429">
    <property type="entry name" value="Regulatory_FmdB_Zinc_ribbon"/>
</dbReference>
<dbReference type="EMBL" id="CAFABK010000120">
    <property type="protein sequence ID" value="CAB4835118.1"/>
    <property type="molecule type" value="Genomic_DNA"/>
</dbReference>